<protein>
    <submittedName>
        <fullName evidence="5">Altronate dehydratase</fullName>
    </submittedName>
</protein>
<dbReference type="Pfam" id="PF04295">
    <property type="entry name" value="GD_AH_second"/>
    <property type="match status" value="1"/>
</dbReference>
<keyword evidence="2" id="KW-0456">Lyase</keyword>
<accession>A0A3E2VZC1</accession>
<evidence type="ECO:0000259" key="4">
    <source>
        <dbReference type="Pfam" id="PF20629"/>
    </source>
</evidence>
<dbReference type="GO" id="GO:0019698">
    <property type="term" value="P:D-galacturonate catabolic process"/>
    <property type="evidence" value="ECO:0007669"/>
    <property type="project" value="TreeGrafter"/>
</dbReference>
<dbReference type="InterPro" id="IPR007392">
    <property type="entry name" value="GD_AH_second"/>
</dbReference>
<dbReference type="PANTHER" id="PTHR30536">
    <property type="entry name" value="ALTRONATE/GALACTARATE DEHYDRATASE"/>
    <property type="match status" value="1"/>
</dbReference>
<gene>
    <name evidence="5" type="ORF">DXA38_07290</name>
</gene>
<dbReference type="PANTHER" id="PTHR30536:SF5">
    <property type="entry name" value="ALTRONATE DEHYDRATASE"/>
    <property type="match status" value="1"/>
</dbReference>
<evidence type="ECO:0000313" key="5">
    <source>
        <dbReference type="EMBL" id="RGC16826.1"/>
    </source>
</evidence>
<dbReference type="Proteomes" id="UP000260025">
    <property type="component" value="Unassembled WGS sequence"/>
</dbReference>
<dbReference type="RefSeq" id="WP_117442584.1">
    <property type="nucleotide sequence ID" value="NZ_JAJFEN010000016.1"/>
</dbReference>
<comment type="similarity">
    <text evidence="1">Belongs to the UxaA family.</text>
</comment>
<organism evidence="5 6">
    <name type="scientific">Clostridium innocuum</name>
    <dbReference type="NCBI Taxonomy" id="1522"/>
    <lineage>
        <taxon>Bacteria</taxon>
        <taxon>Bacillati</taxon>
        <taxon>Bacillota</taxon>
        <taxon>Clostridia</taxon>
        <taxon>Eubacteriales</taxon>
        <taxon>Clostridiaceae</taxon>
        <taxon>Clostridium</taxon>
    </lineage>
</organism>
<dbReference type="GO" id="GO:0016829">
    <property type="term" value="F:lyase activity"/>
    <property type="evidence" value="ECO:0007669"/>
    <property type="project" value="UniProtKB-KW"/>
</dbReference>
<dbReference type="EMBL" id="QVEV01000007">
    <property type="protein sequence ID" value="RGC16826.1"/>
    <property type="molecule type" value="Genomic_DNA"/>
</dbReference>
<evidence type="ECO:0000256" key="1">
    <source>
        <dbReference type="ARBA" id="ARBA00010986"/>
    </source>
</evidence>
<name>A0A3E2VZC1_CLOIN</name>
<dbReference type="InterPro" id="IPR052172">
    <property type="entry name" value="UxaA_altronate/galactarate_dh"/>
</dbReference>
<reference evidence="5 6" key="1">
    <citation type="submission" date="2018-08" db="EMBL/GenBank/DDBJ databases">
        <title>A genome reference for cultivated species of the human gut microbiota.</title>
        <authorList>
            <person name="Zou Y."/>
            <person name="Xue W."/>
            <person name="Luo G."/>
        </authorList>
    </citation>
    <scope>NUCLEOTIDE SEQUENCE [LARGE SCALE GENOMIC DNA]</scope>
    <source>
        <strain evidence="5 6">OF01-2LB</strain>
    </source>
</reference>
<feature type="domain" description="D-galactarate/Altronate dehydratase C-terminal" evidence="4">
    <location>
        <begin position="143"/>
        <end position="383"/>
    </location>
</feature>
<evidence type="ECO:0000259" key="3">
    <source>
        <dbReference type="Pfam" id="PF04295"/>
    </source>
</evidence>
<evidence type="ECO:0000256" key="2">
    <source>
        <dbReference type="ARBA" id="ARBA00023239"/>
    </source>
</evidence>
<comment type="caution">
    <text evidence="5">The sequence shown here is derived from an EMBL/GenBank/DDBJ whole genome shotgun (WGS) entry which is preliminary data.</text>
</comment>
<dbReference type="InterPro" id="IPR048332">
    <property type="entry name" value="GD_AH_C"/>
</dbReference>
<sequence>MKFTGYRRSDGRIGIRNHVLILPASICASDVARQVMQQVQGTVSFHNQLGCSQTPIDQACTLRTMAGMAANPNVYGTIVISLGCENCQMELVTKEIKSRCDKPLETFIIQACGGTLRTVEQAVRCARAMVSEASRMQREEADVSELMLAMECGGSDPTSGLAANPLLGEVADRIVAKGGTAVLSETTEFIGAEKLLARRAVNAEVSAQILDIVRHYEDAMLCVHDDVRRRNPSPGNQAGGITTLEEKSLGCIYKAGHAPIQAVYDYAQPIHHKGLVIMDTPGNDPISMSGMAAGGCQLILFTTGRGTPTGNPIVPVIKVSANRETAESMKDNLDFDASPLIYGDKTMEELRDALLKELAEVASGKLTRSEILGYYETAIARVGRYIRNAGSKQEQVETYYY</sequence>
<dbReference type="AlphaFoldDB" id="A0A3E2VZC1"/>
<dbReference type="Pfam" id="PF20629">
    <property type="entry name" value="GD_AH_C"/>
    <property type="match status" value="1"/>
</dbReference>
<dbReference type="OrthoDB" id="9804574at2"/>
<evidence type="ECO:0000313" key="6">
    <source>
        <dbReference type="Proteomes" id="UP000260025"/>
    </source>
</evidence>
<proteinExistence type="inferred from homology"/>
<feature type="domain" description="D-galactarate/Altronate dehydratase second" evidence="3">
    <location>
        <begin position="5"/>
        <end position="134"/>
    </location>
</feature>